<dbReference type="AlphaFoldDB" id="A0A2G8LP47"/>
<comment type="catalytic activity">
    <reaction evidence="1 4">
        <text>[protein]-peptidylproline (omega=180) = [protein]-peptidylproline (omega=0)</text>
        <dbReference type="Rhea" id="RHEA:16237"/>
        <dbReference type="Rhea" id="RHEA-COMP:10747"/>
        <dbReference type="Rhea" id="RHEA-COMP:10748"/>
        <dbReference type="ChEBI" id="CHEBI:83833"/>
        <dbReference type="ChEBI" id="CHEBI:83834"/>
        <dbReference type="EC" id="5.2.1.8"/>
    </reaction>
</comment>
<name>A0A2G8LP47_STIJA</name>
<dbReference type="GO" id="GO:0016018">
    <property type="term" value="F:cyclosporin A binding"/>
    <property type="evidence" value="ECO:0007669"/>
    <property type="project" value="TreeGrafter"/>
</dbReference>
<dbReference type="GO" id="GO:0005737">
    <property type="term" value="C:cytoplasm"/>
    <property type="evidence" value="ECO:0007669"/>
    <property type="project" value="TreeGrafter"/>
</dbReference>
<feature type="region of interest" description="Disordered" evidence="5">
    <location>
        <begin position="1"/>
        <end position="27"/>
    </location>
</feature>
<dbReference type="EC" id="5.2.1.8" evidence="4"/>
<dbReference type="PANTHER" id="PTHR11071">
    <property type="entry name" value="PEPTIDYL-PROLYL CIS-TRANS ISOMERASE"/>
    <property type="match status" value="1"/>
</dbReference>
<reference evidence="7 8" key="1">
    <citation type="journal article" date="2017" name="PLoS Biol.">
        <title>The sea cucumber genome provides insights into morphological evolution and visceral regeneration.</title>
        <authorList>
            <person name="Zhang X."/>
            <person name="Sun L."/>
            <person name="Yuan J."/>
            <person name="Sun Y."/>
            <person name="Gao Y."/>
            <person name="Zhang L."/>
            <person name="Li S."/>
            <person name="Dai H."/>
            <person name="Hamel J.F."/>
            <person name="Liu C."/>
            <person name="Yu Y."/>
            <person name="Liu S."/>
            <person name="Lin W."/>
            <person name="Guo K."/>
            <person name="Jin S."/>
            <person name="Xu P."/>
            <person name="Storey K.B."/>
            <person name="Huan P."/>
            <person name="Zhang T."/>
            <person name="Zhou Y."/>
            <person name="Zhang J."/>
            <person name="Lin C."/>
            <person name="Li X."/>
            <person name="Xing L."/>
            <person name="Huo D."/>
            <person name="Sun M."/>
            <person name="Wang L."/>
            <person name="Mercier A."/>
            <person name="Li F."/>
            <person name="Yang H."/>
            <person name="Xiang J."/>
        </authorList>
    </citation>
    <scope>NUCLEOTIDE SEQUENCE [LARGE SCALE GENOMIC DNA]</scope>
    <source>
        <strain evidence="7">Shaxun</strain>
        <tissue evidence="7">Muscle</tissue>
    </source>
</reference>
<dbReference type="Pfam" id="PF00160">
    <property type="entry name" value="Pro_isomerase"/>
    <property type="match status" value="1"/>
</dbReference>
<dbReference type="FunFam" id="2.40.100.10:FF:000001">
    <property type="entry name" value="Peptidyl-prolyl cis-trans isomerase"/>
    <property type="match status" value="1"/>
</dbReference>
<dbReference type="PROSITE" id="PS50072">
    <property type="entry name" value="CSA_PPIASE_2"/>
    <property type="match status" value="1"/>
</dbReference>
<keyword evidence="2 4" id="KW-0697">Rotamase</keyword>
<evidence type="ECO:0000256" key="5">
    <source>
        <dbReference type="SAM" id="MobiDB-lite"/>
    </source>
</evidence>
<proteinExistence type="inferred from homology"/>
<dbReference type="OrthoDB" id="193499at2759"/>
<evidence type="ECO:0000313" key="7">
    <source>
        <dbReference type="EMBL" id="PIK61950.1"/>
    </source>
</evidence>
<evidence type="ECO:0000256" key="2">
    <source>
        <dbReference type="ARBA" id="ARBA00023110"/>
    </source>
</evidence>
<gene>
    <name evidence="7" type="ORF">BSL78_01093</name>
</gene>
<dbReference type="PANTHER" id="PTHR11071:SF561">
    <property type="entry name" value="PEPTIDYL-PROLYL CIS-TRANS ISOMERASE D-RELATED"/>
    <property type="match status" value="1"/>
</dbReference>
<feature type="domain" description="PPIase cyclophilin-type" evidence="6">
    <location>
        <begin position="40"/>
        <end position="199"/>
    </location>
</feature>
<evidence type="ECO:0000256" key="4">
    <source>
        <dbReference type="RuleBase" id="RU363019"/>
    </source>
</evidence>
<dbReference type="Proteomes" id="UP000230750">
    <property type="component" value="Unassembled WGS sequence"/>
</dbReference>
<organism evidence="7 8">
    <name type="scientific">Stichopus japonicus</name>
    <name type="common">Sea cucumber</name>
    <dbReference type="NCBI Taxonomy" id="307972"/>
    <lineage>
        <taxon>Eukaryota</taxon>
        <taxon>Metazoa</taxon>
        <taxon>Echinodermata</taxon>
        <taxon>Eleutherozoa</taxon>
        <taxon>Echinozoa</taxon>
        <taxon>Holothuroidea</taxon>
        <taxon>Aspidochirotacea</taxon>
        <taxon>Aspidochirotida</taxon>
        <taxon>Stichopodidae</taxon>
        <taxon>Apostichopus</taxon>
    </lineage>
</organism>
<evidence type="ECO:0000256" key="1">
    <source>
        <dbReference type="ARBA" id="ARBA00000971"/>
    </source>
</evidence>
<keyword evidence="3 4" id="KW-0413">Isomerase</keyword>
<dbReference type="PRINTS" id="PR00153">
    <property type="entry name" value="CSAPPISMRASE"/>
</dbReference>
<comment type="similarity">
    <text evidence="4">Belongs to the cyclophilin-type PPIase family.</text>
</comment>
<dbReference type="InterPro" id="IPR029000">
    <property type="entry name" value="Cyclophilin-like_dom_sf"/>
</dbReference>
<keyword evidence="8" id="KW-1185">Reference proteome</keyword>
<dbReference type="SUPFAM" id="SSF50891">
    <property type="entry name" value="Cyclophilin-like"/>
    <property type="match status" value="1"/>
</dbReference>
<evidence type="ECO:0000256" key="3">
    <source>
        <dbReference type="ARBA" id="ARBA00023235"/>
    </source>
</evidence>
<dbReference type="GO" id="GO:0006457">
    <property type="term" value="P:protein folding"/>
    <property type="evidence" value="ECO:0007669"/>
    <property type="project" value="TreeGrafter"/>
</dbReference>
<evidence type="ECO:0000259" key="6">
    <source>
        <dbReference type="PROSITE" id="PS50072"/>
    </source>
</evidence>
<comment type="function">
    <text evidence="4">PPIases accelerate the folding of proteins. It catalyzes the cis-trans isomerization of proline imidic peptide bonds in oligopeptides.</text>
</comment>
<evidence type="ECO:0000313" key="8">
    <source>
        <dbReference type="Proteomes" id="UP000230750"/>
    </source>
</evidence>
<sequence length="222" mass="24315">MKVKGCLKQASPDLDNTSQNTEQEQVHDDKIPALVTKKVFFDIKIGEEAIGRIVIGVFGKAAPLTADNFVQLAEGVADGKGYKGRRFHRVIKDFMIQGGDVVAMDGSGSYSIYGKYFDDENFDLKHYGAGWLSMANAGKNTNGCQFFITTTKTSWLDNHHVVFGKVLEGMNVVRTMEDTPTDKESDAPLTDVLIVDSGVIEVETPFVVEKIASEEEGKVVGE</sequence>
<dbReference type="Gene3D" id="2.40.100.10">
    <property type="entry name" value="Cyclophilin-like"/>
    <property type="match status" value="1"/>
</dbReference>
<dbReference type="EMBL" id="MRZV01000021">
    <property type="protein sequence ID" value="PIK61950.1"/>
    <property type="molecule type" value="Genomic_DNA"/>
</dbReference>
<dbReference type="InterPro" id="IPR002130">
    <property type="entry name" value="Cyclophilin-type_PPIase_dom"/>
</dbReference>
<comment type="caution">
    <text evidence="7">The sequence shown here is derived from an EMBL/GenBank/DDBJ whole genome shotgun (WGS) entry which is preliminary data.</text>
</comment>
<protein>
    <recommendedName>
        <fullName evidence="4">Peptidyl-prolyl cis-trans isomerase</fullName>
        <shortName evidence="4">PPIase</shortName>
        <ecNumber evidence="4">5.2.1.8</ecNumber>
    </recommendedName>
</protein>
<accession>A0A2G8LP47</accession>
<dbReference type="STRING" id="307972.A0A2G8LP47"/>
<dbReference type="GO" id="GO:0003755">
    <property type="term" value="F:peptidyl-prolyl cis-trans isomerase activity"/>
    <property type="evidence" value="ECO:0007669"/>
    <property type="project" value="UniProtKB-UniRule"/>
</dbReference>
<feature type="compositionally biased region" description="Polar residues" evidence="5">
    <location>
        <begin position="14"/>
        <end position="23"/>
    </location>
</feature>